<sequence length="330" mass="34907">MKSMIKACLAVAATAAVALTVHGAGAQDKMKFGYINKMGDHPWFVREVKGAKDKAAELGVDLLVQDVQFDANLAVTTFDTYVGDGVKGIAVVVPDRSLGPVVADKAKAAKIGLIAVDDDIAFADGSPVAYVGMNALNIGKQVGGEIARIVKAEGWDKDLSKVRVGSIEDQKADTCMRRNKGAEEALVAAIPEIKSRIVSIPYDNTMVNSIDVVSTTLTANPDAEKWIFYSCNDDGVLGGVRATENAGMKPENVIGIGIDGSRSCEAFGSGKPTGFRGTMWLDSAKHGAAAIQALYDQATGKEMQKDYFQDATLISGENFAKFKDTLGCKS</sequence>
<dbReference type="PANTHER" id="PTHR30036">
    <property type="entry name" value="D-XYLOSE-BINDING PERIPLASMIC PROTEIN"/>
    <property type="match status" value="1"/>
</dbReference>
<dbReference type="RefSeq" id="WP_320315424.1">
    <property type="nucleotide sequence ID" value="NZ_JAVIIX010000002.1"/>
</dbReference>
<proteinExistence type="inferred from homology"/>
<evidence type="ECO:0000256" key="2">
    <source>
        <dbReference type="ARBA" id="ARBA00007639"/>
    </source>
</evidence>
<evidence type="ECO:0000259" key="4">
    <source>
        <dbReference type="Pfam" id="PF13407"/>
    </source>
</evidence>
<keyword evidence="3" id="KW-0813">Transport</keyword>
<organism evidence="5 6">
    <name type="scientific">Mesorhizobium dulcispinae</name>
    <dbReference type="NCBI Taxonomy" id="3072316"/>
    <lineage>
        <taxon>Bacteria</taxon>
        <taxon>Pseudomonadati</taxon>
        <taxon>Pseudomonadota</taxon>
        <taxon>Alphaproteobacteria</taxon>
        <taxon>Hyphomicrobiales</taxon>
        <taxon>Phyllobacteriaceae</taxon>
        <taxon>Mesorhizobium</taxon>
    </lineage>
</organism>
<dbReference type="Gene3D" id="3.40.50.2300">
    <property type="match status" value="2"/>
</dbReference>
<comment type="subcellular location">
    <subcellularLocation>
        <location evidence="1 3">Periplasm</location>
    </subcellularLocation>
</comment>
<evidence type="ECO:0000256" key="1">
    <source>
        <dbReference type="ARBA" id="ARBA00004418"/>
    </source>
</evidence>
<comment type="similarity">
    <text evidence="2 3">Belongs to the bacterial solute-binding protein 2 family.</text>
</comment>
<comment type="caution">
    <text evidence="5">The sequence shown here is derived from an EMBL/GenBank/DDBJ whole genome shotgun (WGS) entry which is preliminary data.</text>
</comment>
<keyword evidence="3" id="KW-0762">Sugar transport</keyword>
<evidence type="ECO:0000256" key="3">
    <source>
        <dbReference type="PIRNR" id="PIRNR002816"/>
    </source>
</evidence>
<dbReference type="EMBL" id="JAVIIZ010000005">
    <property type="protein sequence ID" value="MDX8472852.1"/>
    <property type="molecule type" value="Genomic_DNA"/>
</dbReference>
<protein>
    <recommendedName>
        <fullName evidence="3">L-arabinose-binding periplasmic protein</fullName>
        <shortName evidence="3">ABP</shortName>
    </recommendedName>
</protein>
<feature type="signal peptide" evidence="3">
    <location>
        <begin position="1"/>
        <end position="26"/>
    </location>
</feature>
<keyword evidence="3" id="KW-0574">Periplasm</keyword>
<dbReference type="Pfam" id="PF13407">
    <property type="entry name" value="Peripla_BP_4"/>
    <property type="match status" value="1"/>
</dbReference>
<feature type="chain" id="PRO_5045017740" description="L-arabinose-binding periplasmic protein" evidence="3">
    <location>
        <begin position="27"/>
        <end position="330"/>
    </location>
</feature>
<keyword evidence="6" id="KW-1185">Reference proteome</keyword>
<feature type="domain" description="Periplasmic binding protein" evidence="4">
    <location>
        <begin position="32"/>
        <end position="302"/>
    </location>
</feature>
<dbReference type="InterPro" id="IPR025997">
    <property type="entry name" value="SBP_2_dom"/>
</dbReference>
<gene>
    <name evidence="5" type="ORF">RFM27_12285</name>
</gene>
<dbReference type="Proteomes" id="UP001271780">
    <property type="component" value="Unassembled WGS sequence"/>
</dbReference>
<evidence type="ECO:0000313" key="6">
    <source>
        <dbReference type="Proteomes" id="UP001271780"/>
    </source>
</evidence>
<accession>A0ABU4XGU5</accession>
<dbReference type="PANTHER" id="PTHR30036:SF6">
    <property type="entry name" value="L-ARABINOSE-BINDING PERIPLASMIC PROTEIN"/>
    <property type="match status" value="1"/>
</dbReference>
<dbReference type="InterPro" id="IPR050555">
    <property type="entry name" value="Bact_Solute-Bind_Prot2"/>
</dbReference>
<dbReference type="PIRSF" id="PIRSF002816">
    <property type="entry name" value="AraF"/>
    <property type="match status" value="1"/>
</dbReference>
<keyword evidence="3" id="KW-0732">Signal</keyword>
<reference evidence="5 6" key="1">
    <citation type="submission" date="2023-08" db="EMBL/GenBank/DDBJ databases">
        <title>Implementing the SeqCode for naming new Mesorhizobium species isolated from Vachellia karroo root nodules.</title>
        <authorList>
            <person name="Van Lill M."/>
        </authorList>
    </citation>
    <scope>NUCLEOTIDE SEQUENCE [LARGE SCALE GENOMIC DNA]</scope>
    <source>
        <strain evidence="5 6">VK23A</strain>
    </source>
</reference>
<dbReference type="InterPro" id="IPR026266">
    <property type="entry name" value="AraF"/>
</dbReference>
<dbReference type="InterPro" id="IPR028082">
    <property type="entry name" value="Peripla_BP_I"/>
</dbReference>
<name>A0ABU4XGU5_9HYPH</name>
<evidence type="ECO:0000313" key="5">
    <source>
        <dbReference type="EMBL" id="MDX8472852.1"/>
    </source>
</evidence>
<dbReference type="SUPFAM" id="SSF53822">
    <property type="entry name" value="Periplasmic binding protein-like I"/>
    <property type="match status" value="1"/>
</dbReference>